<dbReference type="AlphaFoldDB" id="A0A5Q0LLT2"/>
<dbReference type="InterPro" id="IPR037143">
    <property type="entry name" value="4-PPantetheinyl_Trfase_dom_sf"/>
</dbReference>
<keyword evidence="2 5" id="KW-0808">Transferase</keyword>
<keyword evidence="6" id="KW-1185">Reference proteome</keyword>
<evidence type="ECO:0000256" key="3">
    <source>
        <dbReference type="SAM" id="MobiDB-lite"/>
    </source>
</evidence>
<dbReference type="PANTHER" id="PTHR12215">
    <property type="entry name" value="PHOSPHOPANTETHEINE TRANSFERASE"/>
    <property type="match status" value="1"/>
</dbReference>
<dbReference type="GO" id="GO:0019878">
    <property type="term" value="P:lysine biosynthetic process via aminoadipic acid"/>
    <property type="evidence" value="ECO:0007669"/>
    <property type="project" value="TreeGrafter"/>
</dbReference>
<dbReference type="Gene3D" id="3.90.470.20">
    <property type="entry name" value="4'-phosphopantetheinyl transferase domain"/>
    <property type="match status" value="1"/>
</dbReference>
<dbReference type="KEGG" id="sfy:GFH48_36410"/>
<dbReference type="InterPro" id="IPR006311">
    <property type="entry name" value="TAT_signal"/>
</dbReference>
<dbReference type="InterPro" id="IPR008278">
    <property type="entry name" value="4-PPantetheinyl_Trfase_dom"/>
</dbReference>
<dbReference type="PROSITE" id="PS51318">
    <property type="entry name" value="TAT"/>
    <property type="match status" value="1"/>
</dbReference>
<evidence type="ECO:0000259" key="4">
    <source>
        <dbReference type="Pfam" id="PF01648"/>
    </source>
</evidence>
<gene>
    <name evidence="5" type="ORF">GFH48_36410</name>
</gene>
<dbReference type="GO" id="GO:0005829">
    <property type="term" value="C:cytosol"/>
    <property type="evidence" value="ECO:0007669"/>
    <property type="project" value="TreeGrafter"/>
</dbReference>
<organism evidence="5 6">
    <name type="scientific">Streptomyces fagopyri</name>
    <dbReference type="NCBI Taxonomy" id="2662397"/>
    <lineage>
        <taxon>Bacteria</taxon>
        <taxon>Bacillati</taxon>
        <taxon>Actinomycetota</taxon>
        <taxon>Actinomycetes</taxon>
        <taxon>Kitasatosporales</taxon>
        <taxon>Streptomycetaceae</taxon>
        <taxon>Streptomyces</taxon>
    </lineage>
</organism>
<dbReference type="GO" id="GO:0008897">
    <property type="term" value="F:holo-[acyl-carrier-protein] synthase activity"/>
    <property type="evidence" value="ECO:0007669"/>
    <property type="project" value="InterPro"/>
</dbReference>
<dbReference type="Proteomes" id="UP000326179">
    <property type="component" value="Chromosome"/>
</dbReference>
<accession>A0A5Q0LLT2</accession>
<feature type="region of interest" description="Disordered" evidence="3">
    <location>
        <begin position="1"/>
        <end position="22"/>
    </location>
</feature>
<dbReference type="GO" id="GO:0000287">
    <property type="term" value="F:magnesium ion binding"/>
    <property type="evidence" value="ECO:0007669"/>
    <property type="project" value="InterPro"/>
</dbReference>
<dbReference type="PANTHER" id="PTHR12215:SF10">
    <property type="entry name" value="L-AMINOADIPATE-SEMIALDEHYDE DEHYDROGENASE-PHOSPHOPANTETHEINYL TRANSFERASE"/>
    <property type="match status" value="1"/>
</dbReference>
<sequence>MPGHRFRGTCRRARGPGGAGGLGAAFDGSLRPADAGRRSFLPSLLAPGAAGGAGSRPAARAQRGGRGCDSVTRHSDRWRPGPARAVLADREVHVWRAGLVIGSEELRKFASLLGSEETDRARSCLLPVERRRFVAAHGSLRLVIARYVDRPAADLRFGRSARGRPFLLEPGGSPIDFSLSHSSGTALIAVARGRRVGVDVEQIDPAVDHRAMARRFLTAEEAEMIRVLPEEAARREFFMRWTWREAHAKAVDGPLSRVLDGLDPSRTPVRAGSWGLWRLPVGPEACATLAMARCRAPVLPLPLFEYSG</sequence>
<feature type="compositionally biased region" description="Basic residues" evidence="3">
    <location>
        <begin position="1"/>
        <end position="14"/>
    </location>
</feature>
<evidence type="ECO:0000256" key="1">
    <source>
        <dbReference type="ARBA" id="ARBA00010990"/>
    </source>
</evidence>
<reference evidence="5 6" key="1">
    <citation type="submission" date="2019-10" db="EMBL/GenBank/DDBJ databases">
        <title>A novel species.</title>
        <authorList>
            <person name="Gao J."/>
        </authorList>
    </citation>
    <scope>NUCLEOTIDE SEQUENCE [LARGE SCALE GENOMIC DNA]</scope>
    <source>
        <strain evidence="5 6">QMT-28</strain>
    </source>
</reference>
<name>A0A5Q0LLT2_9ACTN</name>
<dbReference type="EMBL" id="CP045643">
    <property type="protein sequence ID" value="QFZ78048.1"/>
    <property type="molecule type" value="Genomic_DNA"/>
</dbReference>
<proteinExistence type="inferred from homology"/>
<dbReference type="InterPro" id="IPR050559">
    <property type="entry name" value="P-Pant_transferase_sf"/>
</dbReference>
<dbReference type="SUPFAM" id="SSF56214">
    <property type="entry name" value="4'-phosphopantetheinyl transferase"/>
    <property type="match status" value="2"/>
</dbReference>
<feature type="region of interest" description="Disordered" evidence="3">
    <location>
        <begin position="48"/>
        <end position="77"/>
    </location>
</feature>
<feature type="domain" description="4'-phosphopantetheinyl transferase" evidence="4">
    <location>
        <begin position="195"/>
        <end position="260"/>
    </location>
</feature>
<evidence type="ECO:0000313" key="5">
    <source>
        <dbReference type="EMBL" id="QFZ78048.1"/>
    </source>
</evidence>
<evidence type="ECO:0000256" key="2">
    <source>
        <dbReference type="ARBA" id="ARBA00022679"/>
    </source>
</evidence>
<comment type="similarity">
    <text evidence="1">Belongs to the P-Pant transferase superfamily. Gsp/Sfp/HetI/AcpT family.</text>
</comment>
<evidence type="ECO:0000313" key="6">
    <source>
        <dbReference type="Proteomes" id="UP000326179"/>
    </source>
</evidence>
<dbReference type="Pfam" id="PF01648">
    <property type="entry name" value="ACPS"/>
    <property type="match status" value="1"/>
</dbReference>
<protein>
    <submittedName>
        <fullName evidence="5">4'-phosphopantetheinyl transferase superfamily protein</fullName>
    </submittedName>
</protein>